<protein>
    <submittedName>
        <fullName evidence="1">UBC-like protein</fullName>
    </submittedName>
</protein>
<reference evidence="1" key="1">
    <citation type="journal article" date="2021" name="New Phytol.">
        <title>Evolutionary innovations through gain and loss of genes in the ectomycorrhizal Boletales.</title>
        <authorList>
            <person name="Wu G."/>
            <person name="Miyauchi S."/>
            <person name="Morin E."/>
            <person name="Kuo A."/>
            <person name="Drula E."/>
            <person name="Varga T."/>
            <person name="Kohler A."/>
            <person name="Feng B."/>
            <person name="Cao Y."/>
            <person name="Lipzen A."/>
            <person name="Daum C."/>
            <person name="Hundley H."/>
            <person name="Pangilinan J."/>
            <person name="Johnson J."/>
            <person name="Barry K."/>
            <person name="LaButti K."/>
            <person name="Ng V."/>
            <person name="Ahrendt S."/>
            <person name="Min B."/>
            <person name="Choi I.G."/>
            <person name="Park H."/>
            <person name="Plett J.M."/>
            <person name="Magnuson J."/>
            <person name="Spatafora J.W."/>
            <person name="Nagy L.G."/>
            <person name="Henrissat B."/>
            <person name="Grigoriev I.V."/>
            <person name="Yang Z.L."/>
            <person name="Xu J."/>
            <person name="Martin F.M."/>
        </authorList>
    </citation>
    <scope>NUCLEOTIDE SEQUENCE</scope>
    <source>
        <strain evidence="1">KUC20120723A-06</strain>
    </source>
</reference>
<dbReference type="EMBL" id="MU266643">
    <property type="protein sequence ID" value="KAH7919631.1"/>
    <property type="molecule type" value="Genomic_DNA"/>
</dbReference>
<evidence type="ECO:0000313" key="2">
    <source>
        <dbReference type="Proteomes" id="UP000790709"/>
    </source>
</evidence>
<proteinExistence type="predicted"/>
<comment type="caution">
    <text evidence="1">The sequence shown here is derived from an EMBL/GenBank/DDBJ whole genome shotgun (WGS) entry which is preliminary data.</text>
</comment>
<keyword evidence="2" id="KW-1185">Reference proteome</keyword>
<sequence>MALARIQRELVELRRNPPPGCSAGPIDNDLHRWQAAIFGPEDTPYEHGIFSLSMIFPEKYPLEPPKVEFITTVRHPNVGTGGTPGHICLDVLGDRWSPSLTIANVLLSIRSLMAEGYTTSQEIEEVRRCTAKHAM</sequence>
<dbReference type="Proteomes" id="UP000790709">
    <property type="component" value="Unassembled WGS sequence"/>
</dbReference>
<evidence type="ECO:0000313" key="1">
    <source>
        <dbReference type="EMBL" id="KAH7919631.1"/>
    </source>
</evidence>
<name>A0ACB8B1T3_9AGAM</name>
<gene>
    <name evidence="1" type="ORF">BV22DRAFT_851421</name>
</gene>
<accession>A0ACB8B1T3</accession>
<organism evidence="1 2">
    <name type="scientific">Leucogyrophana mollusca</name>
    <dbReference type="NCBI Taxonomy" id="85980"/>
    <lineage>
        <taxon>Eukaryota</taxon>
        <taxon>Fungi</taxon>
        <taxon>Dikarya</taxon>
        <taxon>Basidiomycota</taxon>
        <taxon>Agaricomycotina</taxon>
        <taxon>Agaricomycetes</taxon>
        <taxon>Agaricomycetidae</taxon>
        <taxon>Boletales</taxon>
        <taxon>Boletales incertae sedis</taxon>
        <taxon>Leucogyrophana</taxon>
    </lineage>
</organism>